<keyword evidence="3" id="KW-1185">Reference proteome</keyword>
<protein>
    <recommendedName>
        <fullName evidence="1">TfuA-like core domain-containing protein</fullName>
    </recommendedName>
</protein>
<comment type="caution">
    <text evidence="2">The sequence shown here is derived from an EMBL/GenBank/DDBJ whole genome shotgun (WGS) entry which is preliminary data.</text>
</comment>
<dbReference type="EMBL" id="WMIE01000001">
    <property type="protein sequence ID" value="MTH76859.1"/>
    <property type="molecule type" value="Genomic_DNA"/>
</dbReference>
<evidence type="ECO:0000259" key="1">
    <source>
        <dbReference type="Pfam" id="PF07812"/>
    </source>
</evidence>
<gene>
    <name evidence="2" type="ORF">GL286_03855</name>
</gene>
<dbReference type="InterPro" id="IPR012924">
    <property type="entry name" value="TfuA_core"/>
</dbReference>
<proteinExistence type="predicted"/>
<accession>A0A6L6J812</accession>
<evidence type="ECO:0000313" key="3">
    <source>
        <dbReference type="Proteomes" id="UP000478183"/>
    </source>
</evidence>
<dbReference type="Pfam" id="PF07812">
    <property type="entry name" value="TfuA"/>
    <property type="match status" value="1"/>
</dbReference>
<organism evidence="2 3">
    <name type="scientific">Paracoccus aestuariivivens</name>
    <dbReference type="NCBI Taxonomy" id="1820333"/>
    <lineage>
        <taxon>Bacteria</taxon>
        <taxon>Pseudomonadati</taxon>
        <taxon>Pseudomonadota</taxon>
        <taxon>Alphaproteobacteria</taxon>
        <taxon>Rhodobacterales</taxon>
        <taxon>Paracoccaceae</taxon>
        <taxon>Paracoccus</taxon>
    </lineage>
</organism>
<name>A0A6L6J812_9RHOB</name>
<evidence type="ECO:0000313" key="2">
    <source>
        <dbReference type="EMBL" id="MTH76859.1"/>
    </source>
</evidence>
<sequence length="427" mass="47049">MTPIVFAGPSLREADLAQYPDIEFRAPVRQGELYAAARSGPKVIGIIDGYFDGVPAVWHKEVLWAMSQGIAVFGAASMGALRAAELHSFGMIGIGRIFQDFRDNRLTDDDEVALQHGPAEAGYVALSEPIVNIRATVECAVAENVLDPETAQRLLDVAKNQFYQRRSWETVLDVFASELLLDFRAWLPANKVDLKRQDALALLDAVRAHLADGHAAPIPAFAFEWTEAWANAPWLTGAGNLPREALQVLDELRLDGPAYRQTREAALLHMLAGRVQARSHAVGGNASTHMTEFRMARGLMRQKDVDHWAKQNDVDQQGVERLVAGRGALEQLAAAQDSELQGAMLDQLRLQGRYVALRTRAKARTEVWSSRRSAPPLPVLVAWYFGTRLGKPVPEDLSAHARDLGLSGIDRLHELLASEYALCAQEN</sequence>
<dbReference type="RefSeq" id="WP_155094195.1">
    <property type="nucleotide sequence ID" value="NZ_WMIE01000001.1"/>
</dbReference>
<dbReference type="AlphaFoldDB" id="A0A6L6J812"/>
<dbReference type="Proteomes" id="UP000478183">
    <property type="component" value="Unassembled WGS sequence"/>
</dbReference>
<reference evidence="2 3" key="1">
    <citation type="submission" date="2019-11" db="EMBL/GenBank/DDBJ databases">
        <authorList>
            <person name="Dong K."/>
        </authorList>
    </citation>
    <scope>NUCLEOTIDE SEQUENCE [LARGE SCALE GENOMIC DNA]</scope>
    <source>
        <strain evidence="2 3">NBRC 111993</strain>
    </source>
</reference>
<dbReference type="OrthoDB" id="118811at2"/>
<feature type="domain" description="TfuA-like core" evidence="1">
    <location>
        <begin position="48"/>
        <end position="167"/>
    </location>
</feature>